<proteinExistence type="predicted"/>
<dbReference type="EMBL" id="CADCVN010001270">
    <property type="protein sequence ID" value="CAA9526381.1"/>
    <property type="molecule type" value="Genomic_DNA"/>
</dbReference>
<accession>A0A6J4TKL1</accession>
<protein>
    <submittedName>
        <fullName evidence="1">Uncharacterized protein</fullName>
    </submittedName>
</protein>
<evidence type="ECO:0000313" key="1">
    <source>
        <dbReference type="EMBL" id="CAA9526381.1"/>
    </source>
</evidence>
<feature type="non-terminal residue" evidence="1">
    <location>
        <position position="1"/>
    </location>
</feature>
<gene>
    <name evidence="1" type="ORF">AVDCRST_MAG96-3245</name>
</gene>
<organism evidence="1">
    <name type="scientific">uncultured Segetibacter sp</name>
    <dbReference type="NCBI Taxonomy" id="481133"/>
    <lineage>
        <taxon>Bacteria</taxon>
        <taxon>Pseudomonadati</taxon>
        <taxon>Bacteroidota</taxon>
        <taxon>Chitinophagia</taxon>
        <taxon>Chitinophagales</taxon>
        <taxon>Chitinophagaceae</taxon>
        <taxon>Segetibacter</taxon>
        <taxon>environmental samples</taxon>
    </lineage>
</organism>
<sequence>FFNKKKLIQIFEVVYIVLQKYRMLLTCLFKKIK</sequence>
<dbReference type="AlphaFoldDB" id="A0A6J4TKL1"/>
<reference evidence="1" key="1">
    <citation type="submission" date="2020-02" db="EMBL/GenBank/DDBJ databases">
        <authorList>
            <person name="Meier V. D."/>
        </authorList>
    </citation>
    <scope>NUCLEOTIDE SEQUENCE</scope>
    <source>
        <strain evidence="1">AVDCRST_MAG96</strain>
    </source>
</reference>
<name>A0A6J4TKL1_9BACT</name>